<accession>A0A0G1GDN8</accession>
<dbReference type="AlphaFoldDB" id="A0A0G1GDN8"/>
<dbReference type="EMBL" id="LCFQ01000013">
    <property type="protein sequence ID" value="KKS96993.1"/>
    <property type="molecule type" value="Genomic_DNA"/>
</dbReference>
<reference evidence="1 2" key="1">
    <citation type="journal article" date="2015" name="Nature">
        <title>rRNA introns, odd ribosomes, and small enigmatic genomes across a large radiation of phyla.</title>
        <authorList>
            <person name="Brown C.T."/>
            <person name="Hug L.A."/>
            <person name="Thomas B.C."/>
            <person name="Sharon I."/>
            <person name="Castelle C.J."/>
            <person name="Singh A."/>
            <person name="Wilkins M.J."/>
            <person name="Williams K.H."/>
            <person name="Banfield J.F."/>
        </authorList>
    </citation>
    <scope>NUCLEOTIDE SEQUENCE [LARGE SCALE GENOMIC DNA]</scope>
</reference>
<evidence type="ECO:0000313" key="2">
    <source>
        <dbReference type="Proteomes" id="UP000034090"/>
    </source>
</evidence>
<protein>
    <submittedName>
        <fullName evidence="1">Uncharacterized protein</fullName>
    </submittedName>
</protein>
<comment type="caution">
    <text evidence="1">The sequence shown here is derived from an EMBL/GenBank/DDBJ whole genome shotgun (WGS) entry which is preliminary data.</text>
</comment>
<sequence length="204" mass="23404">MERTILRWILFHGHWTHNEGDFFSFIVIEVKMTEMDNNYLNQEIERLTNCALSVLENYDRVQDNPDRDILPSIVSQQLSTEGKITLSLFACPSYDPSALTSKTQENYIRTEVKGTDLFTPRVPRINKLRDDLRKLGIQTDIVIFLGDSDPNTYVLPILSKYGVVADQAKLNERQAQYAQSFESRAKSLLGEDVVVFSLAKECLH</sequence>
<gene>
    <name evidence="1" type="ORF">UV74_C0013G0115</name>
</gene>
<organism evidence="1 2">
    <name type="scientific">Candidatus Woesebacteria bacterium GW2011_GWB1_43_14</name>
    <dbReference type="NCBI Taxonomy" id="1618578"/>
    <lineage>
        <taxon>Bacteria</taxon>
        <taxon>Candidatus Woeseibacteriota</taxon>
    </lineage>
</organism>
<evidence type="ECO:0000313" key="1">
    <source>
        <dbReference type="EMBL" id="KKS96993.1"/>
    </source>
</evidence>
<proteinExistence type="predicted"/>
<dbReference type="Proteomes" id="UP000034090">
    <property type="component" value="Unassembled WGS sequence"/>
</dbReference>
<name>A0A0G1GDN8_9BACT</name>